<dbReference type="Proteomes" id="UP000294739">
    <property type="component" value="Unassembled WGS sequence"/>
</dbReference>
<evidence type="ECO:0000313" key="2">
    <source>
        <dbReference type="EMBL" id="TDE00511.1"/>
    </source>
</evidence>
<sequence>MEADEDRYRPMELGTVQRADPATPGPAAADDGDSGDGQPTQWPRWVALGAALLAGAAVGIVANNARNDAAEYGQVDLVRGTVLVETAPPLATGPQTMTVNLINTGPREIEILGVRIDGFVPAEDADPGADGDAEDDPEDEPIIAAPGLWVAARTTVHADCDRRPPGTVEVRVRTGSGEQTVVVEGQPGDDQLIWAWQYGCDSSPESGVFIGDTRTVSADSSGARIVLPVSNGTGQAIQILELEATTPGFTMTTDTMPVDVAAGELVDVLTTWTVTDCADAARFTDATVAVNVGSGDMESRITQPLGNPTLIELVRLAVRVCET</sequence>
<feature type="region of interest" description="Disordered" evidence="1">
    <location>
        <begin position="1"/>
        <end position="42"/>
    </location>
</feature>
<feature type="compositionally biased region" description="Low complexity" evidence="1">
    <location>
        <begin position="19"/>
        <end position="29"/>
    </location>
</feature>
<feature type="compositionally biased region" description="Basic and acidic residues" evidence="1">
    <location>
        <begin position="1"/>
        <end position="10"/>
    </location>
</feature>
<name>A0A4R5CP25_9ACTN</name>
<evidence type="ECO:0000313" key="3">
    <source>
        <dbReference type="Proteomes" id="UP000294739"/>
    </source>
</evidence>
<dbReference type="InParanoid" id="A0A4R5CP25"/>
<gene>
    <name evidence="2" type="ORF">E1269_25440</name>
</gene>
<accession>A0A4R5CP25</accession>
<dbReference type="OrthoDB" id="5175589at2"/>
<protein>
    <submittedName>
        <fullName evidence="2">Uncharacterized protein</fullName>
    </submittedName>
</protein>
<evidence type="ECO:0000256" key="1">
    <source>
        <dbReference type="SAM" id="MobiDB-lite"/>
    </source>
</evidence>
<dbReference type="EMBL" id="SMKZ01000049">
    <property type="protein sequence ID" value="TDE00511.1"/>
    <property type="molecule type" value="Genomic_DNA"/>
</dbReference>
<proteinExistence type="predicted"/>
<organism evidence="2 3">
    <name type="scientific">Jiangella asiatica</name>
    <dbReference type="NCBI Taxonomy" id="2530372"/>
    <lineage>
        <taxon>Bacteria</taxon>
        <taxon>Bacillati</taxon>
        <taxon>Actinomycetota</taxon>
        <taxon>Actinomycetes</taxon>
        <taxon>Jiangellales</taxon>
        <taxon>Jiangellaceae</taxon>
        <taxon>Jiangella</taxon>
    </lineage>
</organism>
<comment type="caution">
    <text evidence="2">The sequence shown here is derived from an EMBL/GenBank/DDBJ whole genome shotgun (WGS) entry which is preliminary data.</text>
</comment>
<keyword evidence="3" id="KW-1185">Reference proteome</keyword>
<reference evidence="2 3" key="1">
    <citation type="submission" date="2019-03" db="EMBL/GenBank/DDBJ databases">
        <title>Draft genome sequences of novel Actinobacteria.</title>
        <authorList>
            <person name="Sahin N."/>
            <person name="Ay H."/>
            <person name="Saygin H."/>
        </authorList>
    </citation>
    <scope>NUCLEOTIDE SEQUENCE [LARGE SCALE GENOMIC DNA]</scope>
    <source>
        <strain evidence="2 3">5K138</strain>
    </source>
</reference>
<dbReference type="RefSeq" id="WP_131899840.1">
    <property type="nucleotide sequence ID" value="NZ_SMKZ01000049.1"/>
</dbReference>
<dbReference type="AlphaFoldDB" id="A0A4R5CP25"/>